<reference evidence="2 3" key="1">
    <citation type="submission" date="2019-06" db="EMBL/GenBank/DDBJ databases">
        <title>Sequencing the genomes of 1000 actinobacteria strains.</title>
        <authorList>
            <person name="Klenk H.-P."/>
        </authorList>
    </citation>
    <scope>NUCLEOTIDE SEQUENCE [LARGE SCALE GENOMIC DNA]</scope>
    <source>
        <strain evidence="2 3">DSM 105492</strain>
    </source>
</reference>
<dbReference type="Proteomes" id="UP000320235">
    <property type="component" value="Unassembled WGS sequence"/>
</dbReference>
<dbReference type="EMBL" id="VFPE01000002">
    <property type="protein sequence ID" value="TQM27388.1"/>
    <property type="molecule type" value="Genomic_DNA"/>
</dbReference>
<organism evidence="2 3">
    <name type="scientific">Microbacterium kyungheense</name>
    <dbReference type="NCBI Taxonomy" id="1263636"/>
    <lineage>
        <taxon>Bacteria</taxon>
        <taxon>Bacillati</taxon>
        <taxon>Actinomycetota</taxon>
        <taxon>Actinomycetes</taxon>
        <taxon>Micrococcales</taxon>
        <taxon>Microbacteriaceae</taxon>
        <taxon>Microbacterium</taxon>
    </lineage>
</organism>
<sequence length="192" mass="19947">MVQLEAVDISDERVTVGGGVSVPAAWTVVVRGEPGVPGDIRVHAAYDRSLGRVVATEVSVARSGVGDEVTSLTLREVRVQAALQVSGLKLSTVSEPGETTCSGGDYIRRMQSRKDRDLTASVVDASRTYALAGAINLPPLKAVADSLGISQSTATRLMNRARSEGLAPRLTGPEQELSGPVIAPTTGGPTLN</sequence>
<dbReference type="RefSeq" id="WP_141893753.1">
    <property type="nucleotide sequence ID" value="NZ_BAABLH010000004.1"/>
</dbReference>
<comment type="caution">
    <text evidence="2">The sequence shown here is derived from an EMBL/GenBank/DDBJ whole genome shotgun (WGS) entry which is preliminary data.</text>
</comment>
<gene>
    <name evidence="2" type="ORF">FB391_1401</name>
</gene>
<dbReference type="OrthoDB" id="5062110at2"/>
<accession>A0A543F0N3</accession>
<dbReference type="AlphaFoldDB" id="A0A543F0N3"/>
<feature type="region of interest" description="Disordered" evidence="1">
    <location>
        <begin position="168"/>
        <end position="192"/>
    </location>
</feature>
<protein>
    <submittedName>
        <fullName evidence="2">Uncharacterized protein</fullName>
    </submittedName>
</protein>
<evidence type="ECO:0000313" key="3">
    <source>
        <dbReference type="Proteomes" id="UP000320235"/>
    </source>
</evidence>
<keyword evidence="3" id="KW-1185">Reference proteome</keyword>
<proteinExistence type="predicted"/>
<name>A0A543F0N3_9MICO</name>
<evidence type="ECO:0000256" key="1">
    <source>
        <dbReference type="SAM" id="MobiDB-lite"/>
    </source>
</evidence>
<evidence type="ECO:0000313" key="2">
    <source>
        <dbReference type="EMBL" id="TQM27388.1"/>
    </source>
</evidence>